<dbReference type="Proteomes" id="UP000528457">
    <property type="component" value="Unassembled WGS sequence"/>
</dbReference>
<reference evidence="6 7" key="1">
    <citation type="submission" date="2020-08" db="EMBL/GenBank/DDBJ databases">
        <title>Genomic Encyclopedia of Type Strains, Phase IV (KMG-IV): sequencing the most valuable type-strain genomes for metagenomic binning, comparative biology and taxonomic classification.</title>
        <authorList>
            <person name="Goeker M."/>
        </authorList>
    </citation>
    <scope>NUCLEOTIDE SEQUENCE [LARGE SCALE GENOMIC DNA]</scope>
    <source>
        <strain evidence="6 7">DSM 22368</strain>
    </source>
</reference>
<evidence type="ECO:0000313" key="6">
    <source>
        <dbReference type="EMBL" id="MBB6521992.1"/>
    </source>
</evidence>
<dbReference type="InterPro" id="IPR016039">
    <property type="entry name" value="Thiolase-like"/>
</dbReference>
<dbReference type="InterPro" id="IPR020841">
    <property type="entry name" value="PKS_Beta-ketoAc_synthase_dom"/>
</dbReference>
<dbReference type="SUPFAM" id="SSF53901">
    <property type="entry name" value="Thiolase-like"/>
    <property type="match status" value="2"/>
</dbReference>
<comment type="caution">
    <text evidence="6">The sequence shown here is derived from an EMBL/GenBank/DDBJ whole genome shotgun (WGS) entry which is preliminary data.</text>
</comment>
<protein>
    <submittedName>
        <fullName evidence="6">Acetoacetyl-[acyl-carrier protein] synthase</fullName>
        <ecNumber evidence="6">2.3.1.180</ecNumber>
    </submittedName>
</protein>
<evidence type="ECO:0000256" key="3">
    <source>
        <dbReference type="ARBA" id="ARBA00022679"/>
    </source>
</evidence>
<dbReference type="GO" id="GO:0005829">
    <property type="term" value="C:cytosol"/>
    <property type="evidence" value="ECO:0007669"/>
    <property type="project" value="TreeGrafter"/>
</dbReference>
<dbReference type="AlphaFoldDB" id="A0A7X0JTS4"/>
<dbReference type="InterPro" id="IPR014030">
    <property type="entry name" value="Ketoacyl_synth_N"/>
</dbReference>
<evidence type="ECO:0000256" key="1">
    <source>
        <dbReference type="ARBA" id="ARBA00005194"/>
    </source>
</evidence>
<name>A0A7X0JTS4_9GAMM</name>
<dbReference type="PANTHER" id="PTHR11712:SF336">
    <property type="entry name" value="3-OXOACYL-[ACYL-CARRIER-PROTEIN] SYNTHASE, MITOCHONDRIAL"/>
    <property type="match status" value="1"/>
</dbReference>
<dbReference type="InterPro" id="IPR000794">
    <property type="entry name" value="Beta-ketoacyl_synthase"/>
</dbReference>
<keyword evidence="3 4" id="KW-0808">Transferase</keyword>
<evidence type="ECO:0000313" key="7">
    <source>
        <dbReference type="Proteomes" id="UP000528457"/>
    </source>
</evidence>
<dbReference type="CDD" id="cd00828">
    <property type="entry name" value="elong_cond_enzymes"/>
    <property type="match status" value="1"/>
</dbReference>
<dbReference type="InParanoid" id="A0A7X0JTS4"/>
<dbReference type="Pfam" id="PF02801">
    <property type="entry name" value="Ketoacyl-synt_C"/>
    <property type="match status" value="1"/>
</dbReference>
<evidence type="ECO:0000256" key="4">
    <source>
        <dbReference type="RuleBase" id="RU003694"/>
    </source>
</evidence>
<dbReference type="Pfam" id="PF00109">
    <property type="entry name" value="ketoacyl-synt"/>
    <property type="match status" value="1"/>
</dbReference>
<dbReference type="InterPro" id="IPR014031">
    <property type="entry name" value="Ketoacyl_synth_C"/>
</dbReference>
<keyword evidence="6" id="KW-0012">Acyltransferase</keyword>
<dbReference type="Gene3D" id="3.40.47.10">
    <property type="match status" value="1"/>
</dbReference>
<dbReference type="GO" id="GO:0004315">
    <property type="term" value="F:3-oxoacyl-[acyl-carrier-protein] synthase activity"/>
    <property type="evidence" value="ECO:0007669"/>
    <property type="project" value="TreeGrafter"/>
</dbReference>
<proteinExistence type="inferred from homology"/>
<dbReference type="GO" id="GO:0006633">
    <property type="term" value="P:fatty acid biosynthetic process"/>
    <property type="evidence" value="ECO:0007669"/>
    <property type="project" value="TreeGrafter"/>
</dbReference>
<dbReference type="RefSeq" id="WP_166847030.1">
    <property type="nucleotide sequence ID" value="NZ_JAAONY010000002.1"/>
</dbReference>
<sequence length="621" mass="67595">MSKLRLPVIVSLGGINAAGRSSGHHAYRRMVLDKLSASQQHETLQSLAAMCGIDSQTEFSAQERERILASTLIRQVEGNHFDVQNLPWMTPLDTHDRAGQPIEFECRRKQLPRDLPENWEVSDLGDDRVCVRMAGQGRLFVPNTRVAPVQSAGQLPTGFDPGSLYQSRFHPRGLQMSVVAASDALNNMGLAWESLCATLPADQIAVYSGSVMAQLDDNGYGGLMQSRMRGGRVSSKQLPLGLNTMPADFVNAYVLGSLGATGSVTGACATFLYNLRMGVEDIQSGRRRVVFVGNSEAPLTPEVFEGYGAMSALATDDGLRKLDGSDQANHRRASRPFGDNCGFTLAESAQYFVLMDDELAIELGAEIYGAVSDVFINADGYKKSISAPGPGNYITLAKSMAASAALLGERSLRERSYIQAHGSSTPQNRVTESRILDAMAKNFGIESWPVSAVKAYVGHSLAPASADQMLAVLGQFAHGWLPGLKTSGAIADDVYQDNLNLPLDDIELPETDVAFINSKGFGGNNATAAVIHPNKVSEMLSKRYGHASMSAYQSKLEATRQQRAEYEAAVSQGDWQVRYRFGEGMIDEAELEMDREKLRLPGWEQLVELPQNTPYDDLRLD</sequence>
<keyword evidence="7" id="KW-1185">Reference proteome</keyword>
<accession>A0A7X0JTS4</accession>
<dbReference type="EC" id="2.3.1.180" evidence="6"/>
<dbReference type="PANTHER" id="PTHR11712">
    <property type="entry name" value="POLYKETIDE SYNTHASE-RELATED"/>
    <property type="match status" value="1"/>
</dbReference>
<evidence type="ECO:0000256" key="2">
    <source>
        <dbReference type="ARBA" id="ARBA00008467"/>
    </source>
</evidence>
<evidence type="ECO:0000259" key="5">
    <source>
        <dbReference type="PROSITE" id="PS52004"/>
    </source>
</evidence>
<organism evidence="6 7">
    <name type="scientific">Pseudoteredinibacter isoporae</name>
    <dbReference type="NCBI Taxonomy" id="570281"/>
    <lineage>
        <taxon>Bacteria</taxon>
        <taxon>Pseudomonadati</taxon>
        <taxon>Pseudomonadota</taxon>
        <taxon>Gammaproteobacteria</taxon>
        <taxon>Cellvibrionales</taxon>
        <taxon>Cellvibrionaceae</taxon>
        <taxon>Pseudoteredinibacter</taxon>
    </lineage>
</organism>
<dbReference type="PROSITE" id="PS52004">
    <property type="entry name" value="KS3_2"/>
    <property type="match status" value="1"/>
</dbReference>
<dbReference type="SMART" id="SM00825">
    <property type="entry name" value="PKS_KS"/>
    <property type="match status" value="1"/>
</dbReference>
<comment type="similarity">
    <text evidence="2 4">Belongs to the thiolase-like superfamily. Beta-ketoacyl-ACP synthases family.</text>
</comment>
<comment type="pathway">
    <text evidence="1">Lipid metabolism; fatty acid biosynthesis.</text>
</comment>
<gene>
    <name evidence="6" type="ORF">HNR48_002277</name>
</gene>
<dbReference type="EMBL" id="JACHHT010000002">
    <property type="protein sequence ID" value="MBB6521992.1"/>
    <property type="molecule type" value="Genomic_DNA"/>
</dbReference>
<dbReference type="GO" id="GO:0033818">
    <property type="term" value="F:beta-ketoacyl-acyl-carrier-protein synthase III activity"/>
    <property type="evidence" value="ECO:0007669"/>
    <property type="project" value="UniProtKB-EC"/>
</dbReference>
<dbReference type="InterPro" id="IPR047224">
    <property type="entry name" value="FAS_alpha_su_C"/>
</dbReference>
<feature type="domain" description="Ketosynthase family 3 (KS3)" evidence="5">
    <location>
        <begin position="65"/>
        <end position="532"/>
    </location>
</feature>